<dbReference type="SUPFAM" id="SSF48264">
    <property type="entry name" value="Cytochrome P450"/>
    <property type="match status" value="1"/>
</dbReference>
<comment type="caution">
    <text evidence="1">The sequence shown here is derived from an EMBL/GenBank/DDBJ whole genome shotgun (WGS) entry which is preliminary data.</text>
</comment>
<dbReference type="InterPro" id="IPR036396">
    <property type="entry name" value="Cyt_P450_sf"/>
</dbReference>
<dbReference type="PRINTS" id="PR00463">
    <property type="entry name" value="EP450I"/>
</dbReference>
<dbReference type="EMBL" id="AMZH03013795">
    <property type="protein sequence ID" value="RRT48684.1"/>
    <property type="molecule type" value="Genomic_DNA"/>
</dbReference>
<protein>
    <recommendedName>
        <fullName evidence="3">Cytochrome P450</fullName>
    </recommendedName>
</protein>
<evidence type="ECO:0000313" key="1">
    <source>
        <dbReference type="EMBL" id="RRT48684.1"/>
    </source>
</evidence>
<feature type="non-terminal residue" evidence="1">
    <location>
        <position position="1"/>
    </location>
</feature>
<dbReference type="PANTHER" id="PTHR47951">
    <property type="entry name" value="OS08G0547900 PROTEIN"/>
    <property type="match status" value="1"/>
</dbReference>
<dbReference type="InterPro" id="IPR001128">
    <property type="entry name" value="Cyt_P450"/>
</dbReference>
<evidence type="ECO:0000313" key="2">
    <source>
        <dbReference type="Proteomes" id="UP000287651"/>
    </source>
</evidence>
<name>A0A426YAC6_ENSVE</name>
<accession>A0A426YAC6</accession>
<organism evidence="1 2">
    <name type="scientific">Ensete ventricosum</name>
    <name type="common">Abyssinian banana</name>
    <name type="synonym">Musa ensete</name>
    <dbReference type="NCBI Taxonomy" id="4639"/>
    <lineage>
        <taxon>Eukaryota</taxon>
        <taxon>Viridiplantae</taxon>
        <taxon>Streptophyta</taxon>
        <taxon>Embryophyta</taxon>
        <taxon>Tracheophyta</taxon>
        <taxon>Spermatophyta</taxon>
        <taxon>Magnoliopsida</taxon>
        <taxon>Liliopsida</taxon>
        <taxon>Zingiberales</taxon>
        <taxon>Musaceae</taxon>
        <taxon>Ensete</taxon>
    </lineage>
</organism>
<dbReference type="GO" id="GO:0016705">
    <property type="term" value="F:oxidoreductase activity, acting on paired donors, with incorporation or reduction of molecular oxygen"/>
    <property type="evidence" value="ECO:0007669"/>
    <property type="project" value="InterPro"/>
</dbReference>
<dbReference type="GO" id="GO:0020037">
    <property type="term" value="F:heme binding"/>
    <property type="evidence" value="ECO:0007669"/>
    <property type="project" value="InterPro"/>
</dbReference>
<dbReference type="Gene3D" id="1.10.630.10">
    <property type="entry name" value="Cytochrome P450"/>
    <property type="match status" value="1"/>
</dbReference>
<reference evidence="1 2" key="1">
    <citation type="journal article" date="2014" name="Agronomy (Basel)">
        <title>A Draft Genome Sequence for Ensete ventricosum, the Drought-Tolerant Tree Against Hunger.</title>
        <authorList>
            <person name="Harrison J."/>
            <person name="Moore K.A."/>
            <person name="Paszkiewicz K."/>
            <person name="Jones T."/>
            <person name="Grant M."/>
            <person name="Ambacheew D."/>
            <person name="Muzemil S."/>
            <person name="Studholme D.J."/>
        </authorList>
    </citation>
    <scope>NUCLEOTIDE SEQUENCE [LARGE SCALE GENOMIC DNA]</scope>
</reference>
<gene>
    <name evidence="1" type="ORF">B296_00021964</name>
</gene>
<dbReference type="Pfam" id="PF00067">
    <property type="entry name" value="p450"/>
    <property type="match status" value="1"/>
</dbReference>
<dbReference type="Proteomes" id="UP000287651">
    <property type="component" value="Unassembled WGS sequence"/>
</dbReference>
<dbReference type="GO" id="GO:0005506">
    <property type="term" value="F:iron ion binding"/>
    <property type="evidence" value="ECO:0007669"/>
    <property type="project" value="InterPro"/>
</dbReference>
<dbReference type="PANTHER" id="PTHR47951:SF3">
    <property type="entry name" value="CYTOCHROME P450, FAMILY 706, SUBFAMILY A, POLYPEPTIDE 4"/>
    <property type="match status" value="1"/>
</dbReference>
<proteinExistence type="predicted"/>
<dbReference type="AlphaFoldDB" id="A0A426YAC6"/>
<sequence>FCHAAPLKPFKSTRSSVVIGAHLYAVISILYLEPPSPAASMESAVPFMASATDYEVAAWQQQSNTFLILSLITVVSSAVFLLRWTRREGRPPLPPGPVGLPLLGSLLSLESDLHRYFARLSRAYGPIFSLRLGTRLCVVLSSPAAAREALNDHDVIFANRDPPASTNAVPRAQHCLFWSAHGTLWRTLRKVTQREFISTAGNEAVRSLRRREVRRAIARLRALEGEPVEVCELVFTTVLNVLTSMLWGGMSEDGDVSVEFRAVVEGVFELLGAPNVSDFFPALAALDLQGMGRRMKRVWNRYDVLWEKLVEESGRRGDEDEGKGGKSFLQVMVEVLERRDQNDRLTMDHVKTLFMVMFHLSTPATIGNTNIEDDQRRESFSSFFFLAESIFIVMLA</sequence>
<dbReference type="InterPro" id="IPR002401">
    <property type="entry name" value="Cyt_P450_E_grp-I"/>
</dbReference>
<dbReference type="GO" id="GO:0004497">
    <property type="term" value="F:monooxygenase activity"/>
    <property type="evidence" value="ECO:0007669"/>
    <property type="project" value="InterPro"/>
</dbReference>
<evidence type="ECO:0008006" key="3">
    <source>
        <dbReference type="Google" id="ProtNLM"/>
    </source>
</evidence>